<gene>
    <name evidence="1" type="ORF">S01H4_62870</name>
</gene>
<organism evidence="1">
    <name type="scientific">marine sediment metagenome</name>
    <dbReference type="NCBI Taxonomy" id="412755"/>
    <lineage>
        <taxon>unclassified sequences</taxon>
        <taxon>metagenomes</taxon>
        <taxon>ecological metagenomes</taxon>
    </lineage>
</organism>
<sequence>MPRRFQNVLQNFGAGVLSPRYAAAVDSEAYAHSLQQATNFIVSSQGGIVFREGMEYIA</sequence>
<feature type="non-terminal residue" evidence="1">
    <location>
        <position position="58"/>
    </location>
</feature>
<reference evidence="1" key="1">
    <citation type="journal article" date="2014" name="Front. Microbiol.">
        <title>High frequency of phylogenetically diverse reductive dehalogenase-homologous genes in deep subseafloor sedimentary metagenomes.</title>
        <authorList>
            <person name="Kawai M."/>
            <person name="Futagami T."/>
            <person name="Toyoda A."/>
            <person name="Takaki Y."/>
            <person name="Nishi S."/>
            <person name="Hori S."/>
            <person name="Arai W."/>
            <person name="Tsubouchi T."/>
            <person name="Morono Y."/>
            <person name="Uchiyama I."/>
            <person name="Ito T."/>
            <person name="Fujiyama A."/>
            <person name="Inagaki F."/>
            <person name="Takami H."/>
        </authorList>
    </citation>
    <scope>NUCLEOTIDE SEQUENCE</scope>
    <source>
        <strain evidence="1">Expedition CK06-06</strain>
    </source>
</reference>
<name>X1DXF3_9ZZZZ</name>
<accession>X1DXF3</accession>
<proteinExistence type="predicted"/>
<protein>
    <submittedName>
        <fullName evidence="1">Uncharacterized protein</fullName>
    </submittedName>
</protein>
<dbReference type="AlphaFoldDB" id="X1DXF3"/>
<dbReference type="EMBL" id="BART01037643">
    <property type="protein sequence ID" value="GAH09599.1"/>
    <property type="molecule type" value="Genomic_DNA"/>
</dbReference>
<comment type="caution">
    <text evidence="1">The sequence shown here is derived from an EMBL/GenBank/DDBJ whole genome shotgun (WGS) entry which is preliminary data.</text>
</comment>
<evidence type="ECO:0000313" key="1">
    <source>
        <dbReference type="EMBL" id="GAH09599.1"/>
    </source>
</evidence>